<dbReference type="CDD" id="cd03386">
    <property type="entry name" value="PAP2_Aur1_like"/>
    <property type="match status" value="1"/>
</dbReference>
<feature type="transmembrane region" description="Helical" evidence="6">
    <location>
        <begin position="323"/>
        <end position="341"/>
    </location>
</feature>
<keyword evidence="2 6" id="KW-0812">Transmembrane</keyword>
<dbReference type="PANTHER" id="PTHR31310">
    <property type="match status" value="1"/>
</dbReference>
<dbReference type="EMBL" id="LAEV01002146">
    <property type="protein sequence ID" value="KKA26526.1"/>
    <property type="molecule type" value="Genomic_DNA"/>
</dbReference>
<feature type="transmembrane region" description="Helical" evidence="6">
    <location>
        <begin position="251"/>
        <end position="269"/>
    </location>
</feature>
<organism evidence="8 9">
    <name type="scientific">Thielaviopsis punctulata</name>
    <dbReference type="NCBI Taxonomy" id="72032"/>
    <lineage>
        <taxon>Eukaryota</taxon>
        <taxon>Fungi</taxon>
        <taxon>Dikarya</taxon>
        <taxon>Ascomycota</taxon>
        <taxon>Pezizomycotina</taxon>
        <taxon>Sordariomycetes</taxon>
        <taxon>Hypocreomycetidae</taxon>
        <taxon>Microascales</taxon>
        <taxon>Ceratocystidaceae</taxon>
        <taxon>Thielaviopsis</taxon>
    </lineage>
</organism>
<feature type="transmembrane region" description="Helical" evidence="6">
    <location>
        <begin position="126"/>
        <end position="142"/>
    </location>
</feature>
<evidence type="ECO:0000256" key="6">
    <source>
        <dbReference type="SAM" id="Phobius"/>
    </source>
</evidence>
<evidence type="ECO:0000256" key="3">
    <source>
        <dbReference type="ARBA" id="ARBA00022989"/>
    </source>
</evidence>
<accession>A0A0F4Z8T1</accession>
<evidence type="ECO:0000313" key="9">
    <source>
        <dbReference type="Proteomes" id="UP000033483"/>
    </source>
</evidence>
<evidence type="ECO:0000256" key="1">
    <source>
        <dbReference type="ARBA" id="ARBA00004141"/>
    </source>
</evidence>
<dbReference type="InterPro" id="IPR052185">
    <property type="entry name" value="IPC_Synthase-Related"/>
</dbReference>
<dbReference type="GO" id="GO:0016020">
    <property type="term" value="C:membrane"/>
    <property type="evidence" value="ECO:0007669"/>
    <property type="project" value="UniProtKB-SubCell"/>
</dbReference>
<proteinExistence type="predicted"/>
<name>A0A0F4Z8T1_9PEZI</name>
<evidence type="ECO:0000256" key="4">
    <source>
        <dbReference type="ARBA" id="ARBA00023136"/>
    </source>
</evidence>
<feature type="transmembrane region" description="Helical" evidence="6">
    <location>
        <begin position="348"/>
        <end position="367"/>
    </location>
</feature>
<keyword evidence="9" id="KW-1185">Reference proteome</keyword>
<gene>
    <name evidence="8" type="ORF">TD95_004841</name>
</gene>
<dbReference type="InterPro" id="IPR026841">
    <property type="entry name" value="Aur1/Ipt1"/>
</dbReference>
<feature type="transmembrane region" description="Helical" evidence="6">
    <location>
        <begin position="373"/>
        <end position="398"/>
    </location>
</feature>
<feature type="domain" description="Inositolphosphotransferase Aur1/Ipt1" evidence="7">
    <location>
        <begin position="240"/>
        <end position="388"/>
    </location>
</feature>
<evidence type="ECO:0000256" key="5">
    <source>
        <dbReference type="SAM" id="MobiDB-lite"/>
    </source>
</evidence>
<comment type="subcellular location">
    <subcellularLocation>
        <location evidence="1">Membrane</location>
        <topology evidence="1">Multi-pass membrane protein</topology>
    </subcellularLocation>
</comment>
<protein>
    <recommendedName>
        <fullName evidence="7">Inositolphosphotransferase Aur1/Ipt1 domain-containing protein</fullName>
    </recommendedName>
</protein>
<evidence type="ECO:0000259" key="7">
    <source>
        <dbReference type="Pfam" id="PF14378"/>
    </source>
</evidence>
<dbReference type="PANTHER" id="PTHR31310:SF7">
    <property type="entry name" value="PA-PHOSPHATASE RELATED-FAMILY PROTEIN DDB_G0268928"/>
    <property type="match status" value="1"/>
</dbReference>
<dbReference type="Pfam" id="PF14378">
    <property type="entry name" value="PAP2_3"/>
    <property type="match status" value="2"/>
</dbReference>
<dbReference type="Proteomes" id="UP000033483">
    <property type="component" value="Unassembled WGS sequence"/>
</dbReference>
<feature type="compositionally biased region" description="Low complexity" evidence="5">
    <location>
        <begin position="65"/>
        <end position="80"/>
    </location>
</feature>
<sequence>MGIGAVAEPLVVVTLLFGGAYFNRNLLPNNIPYARGWMPNAQSHRKRSDSVDYDSSIPNRNSSKSPSGDSVRSFSSSSSSTRVFNGADQSPYRRRHVRLPFFNKTFTTPNTAVYEDRFLSRVLRKFPFLVEAWYWALLYWVYQLGRAFTAVTLVEGTVNVARKHALALIHIEQALGIFVERPIQDWFLARPTLLHWINRVYSFIHIPGTILFLVLLYYFTTTCKRRSLANGSTTDILSSAGPGLYESRRRAMALCNLMAFVVFTIWPCMPPRLLSDPTYTGEDAVEAKSFGFVDTVHSTAGESSVWTTNKFCNQYAAMPSLHFGYSLLIGLTVATFPISGLRASSWKRIFIVVVGMSYPALILTAIISTANHFVLDAVAGGCVCGIAWNANGILLNLLPLEDYFLTLVRIHKPVNWTDPDTAVEPEYHGLMLQEVV</sequence>
<evidence type="ECO:0000313" key="8">
    <source>
        <dbReference type="EMBL" id="KKA26526.1"/>
    </source>
</evidence>
<feature type="transmembrane region" description="Helical" evidence="6">
    <location>
        <begin position="200"/>
        <end position="219"/>
    </location>
</feature>
<reference evidence="8 9" key="1">
    <citation type="submission" date="2015-03" db="EMBL/GenBank/DDBJ databases">
        <authorList>
            <person name="Radwan O."/>
            <person name="Al-Naeli F.A."/>
            <person name="Rendon G.A."/>
            <person name="Fields C."/>
        </authorList>
    </citation>
    <scope>NUCLEOTIDE SEQUENCE [LARGE SCALE GENOMIC DNA]</scope>
    <source>
        <strain evidence="8">CR-DP1</strain>
    </source>
</reference>
<evidence type="ECO:0000256" key="2">
    <source>
        <dbReference type="ARBA" id="ARBA00022692"/>
    </source>
</evidence>
<comment type="caution">
    <text evidence="8">The sequence shown here is derived from an EMBL/GenBank/DDBJ whole genome shotgun (WGS) entry which is preliminary data.</text>
</comment>
<dbReference type="OrthoDB" id="2566866at2759"/>
<keyword evidence="3 6" id="KW-1133">Transmembrane helix</keyword>
<keyword evidence="4 6" id="KW-0472">Membrane</keyword>
<feature type="region of interest" description="Disordered" evidence="5">
    <location>
        <begin position="45"/>
        <end position="88"/>
    </location>
</feature>
<dbReference type="AlphaFoldDB" id="A0A0F4Z8T1"/>
<feature type="domain" description="Inositolphosphotransferase Aur1/Ipt1" evidence="7">
    <location>
        <begin position="167"/>
        <end position="220"/>
    </location>
</feature>